<reference evidence="1 2" key="1">
    <citation type="submission" date="2017-03" db="EMBL/GenBank/DDBJ databases">
        <authorList>
            <person name="Afonso C.L."/>
            <person name="Miller P.J."/>
            <person name="Scott M.A."/>
            <person name="Spackman E."/>
            <person name="Goraichik I."/>
            <person name="Dimitrov K.M."/>
            <person name="Suarez D.L."/>
            <person name="Swayne D.E."/>
        </authorList>
    </citation>
    <scope>NUCLEOTIDE SEQUENCE [LARGE SCALE GENOMIC DNA]</scope>
    <source>
        <strain evidence="1 2">CECT 7971</strain>
    </source>
</reference>
<sequence>MSDPMTNMGADDVLASIRRLVSETYDPKLRQKTPERVPDRLVLSPDLRVVEGRSDASVFVEQSDPQAKPAPTAAPFMLKTQVAKDAPVGDTVQKPVKTQSDGAGTADALFETMNAKIAASSEQENDRDATKAAPFTIDAKLDVQSQKWPSEFDDIPNAQAADHAAKLSLEQRIAELESAVESQVQDWDSDGSDDFDDAAAHGVSQAFAQSGARVLNFRSAELAPHIQPAPAGSIGHTATPTTVFEDAVKAETHVSDDLHRTLDRTVQADHNTNIPVPETQDDALQGPVDDDLPLAGYSSDELLDEDTLRDMVTDVIRQELQGALGERITANVRRLVRREVRRAMTLREFD</sequence>
<keyword evidence="2" id="KW-1185">Reference proteome</keyword>
<evidence type="ECO:0000313" key="1">
    <source>
        <dbReference type="EMBL" id="SLN47159.1"/>
    </source>
</evidence>
<dbReference type="STRING" id="658057.SAMN04488032_10510"/>
<protein>
    <submittedName>
        <fullName evidence="1">Uncharacterized protein</fullName>
    </submittedName>
</protein>
<dbReference type="EMBL" id="FWFW01000006">
    <property type="protein sequence ID" value="SLN47159.1"/>
    <property type="molecule type" value="Genomic_DNA"/>
</dbReference>
<organism evidence="1 2">
    <name type="scientific">Pacificibacter marinus</name>
    <dbReference type="NCBI Taxonomy" id="658057"/>
    <lineage>
        <taxon>Bacteria</taxon>
        <taxon>Pseudomonadati</taxon>
        <taxon>Pseudomonadota</taxon>
        <taxon>Alphaproteobacteria</taxon>
        <taxon>Rhodobacterales</taxon>
        <taxon>Roseobacteraceae</taxon>
        <taxon>Pacificibacter</taxon>
    </lineage>
</organism>
<dbReference type="Proteomes" id="UP000193307">
    <property type="component" value="Unassembled WGS sequence"/>
</dbReference>
<proteinExistence type="predicted"/>
<gene>
    <name evidence="1" type="ORF">PAM7971_02315</name>
</gene>
<dbReference type="AlphaFoldDB" id="A0A1Y5SS29"/>
<dbReference type="RefSeq" id="WP_085849437.1">
    <property type="nucleotide sequence ID" value="NZ_FNZV01000005.1"/>
</dbReference>
<dbReference type="OrthoDB" id="7875768at2"/>
<accession>A0A1Y5SS29</accession>
<evidence type="ECO:0000313" key="2">
    <source>
        <dbReference type="Proteomes" id="UP000193307"/>
    </source>
</evidence>
<name>A0A1Y5SS29_9RHOB</name>